<dbReference type="PANTHER" id="PTHR42852:SF13">
    <property type="entry name" value="PROTEIN DIPZ"/>
    <property type="match status" value="1"/>
</dbReference>
<dbReference type="PANTHER" id="PTHR42852">
    <property type="entry name" value="THIOL:DISULFIDE INTERCHANGE PROTEIN DSBE"/>
    <property type="match status" value="1"/>
</dbReference>
<dbReference type="Pfam" id="PF08534">
    <property type="entry name" value="Redoxin"/>
    <property type="match status" value="1"/>
</dbReference>
<dbReference type="InterPro" id="IPR017937">
    <property type="entry name" value="Thioredoxin_CS"/>
</dbReference>
<feature type="domain" description="Thioredoxin" evidence="4">
    <location>
        <begin position="27"/>
        <end position="183"/>
    </location>
</feature>
<dbReference type="InterPro" id="IPR013740">
    <property type="entry name" value="Redoxin"/>
</dbReference>
<dbReference type="Gene3D" id="3.40.30.10">
    <property type="entry name" value="Glutaredoxin"/>
    <property type="match status" value="1"/>
</dbReference>
<dbReference type="GO" id="GO:0030313">
    <property type="term" value="C:cell envelope"/>
    <property type="evidence" value="ECO:0007669"/>
    <property type="project" value="UniProtKB-SubCell"/>
</dbReference>
<dbReference type="CDD" id="cd02966">
    <property type="entry name" value="TlpA_like_family"/>
    <property type="match status" value="1"/>
</dbReference>
<dbReference type="RefSeq" id="WP_124704471.1">
    <property type="nucleotide sequence ID" value="NZ_BGOW01000014.1"/>
</dbReference>
<dbReference type="Proteomes" id="UP000286806">
    <property type="component" value="Unassembled WGS sequence"/>
</dbReference>
<evidence type="ECO:0000256" key="2">
    <source>
        <dbReference type="ARBA" id="ARBA00022748"/>
    </source>
</evidence>
<dbReference type="PROSITE" id="PS51352">
    <property type="entry name" value="THIOREDOXIN_2"/>
    <property type="match status" value="1"/>
</dbReference>
<dbReference type="SUPFAM" id="SSF52833">
    <property type="entry name" value="Thioredoxin-like"/>
    <property type="match status" value="1"/>
</dbReference>
<dbReference type="InterPro" id="IPR050553">
    <property type="entry name" value="Thioredoxin_ResA/DsbE_sf"/>
</dbReference>
<comment type="subcellular location">
    <subcellularLocation>
        <location evidence="1">Cell envelope</location>
    </subcellularLocation>
</comment>
<dbReference type="AlphaFoldDB" id="A0A401JDH3"/>
<protein>
    <submittedName>
        <fullName evidence="5">Thioredoxin</fullName>
    </submittedName>
</protein>
<reference evidence="5 6" key="1">
    <citation type="journal article" date="2019" name="Front. Microbiol.">
        <title>Genomes of Neutrophilic Sulfur-Oxidizing Chemolithoautotrophs Representing 9 Proteobacterial Species From 8 Genera.</title>
        <authorList>
            <person name="Watanabe T."/>
            <person name="Kojima H."/>
            <person name="Umezawa K."/>
            <person name="Hori C."/>
            <person name="Takasuka T.E."/>
            <person name="Kato Y."/>
            <person name="Fukui M."/>
        </authorList>
    </citation>
    <scope>NUCLEOTIDE SEQUENCE [LARGE SCALE GENOMIC DNA]</scope>
    <source>
        <strain evidence="5 6">TTN</strain>
    </source>
</reference>
<name>A0A401JDH3_9PROT</name>
<evidence type="ECO:0000313" key="5">
    <source>
        <dbReference type="EMBL" id="GBL45659.1"/>
    </source>
</evidence>
<keyword evidence="3" id="KW-0676">Redox-active center</keyword>
<sequence>MKKNLSLVLFVLIGLLALGGGYYAYQHNRAQSAPVSTAVDSGDAAATLFKAGFKDLAGIRQPLSQWRGKVLVVNFWATWCPPCRTEIPEFIKLQTKYGAQGVQFVGIAIDETAKVQAFSDQMGMNYPVLVGDLDAVALSQATGNRLGGLPYTLILDRTGKIVATELGGLSTAKLEAILKPLLATH</sequence>
<evidence type="ECO:0000259" key="4">
    <source>
        <dbReference type="PROSITE" id="PS51352"/>
    </source>
</evidence>
<dbReference type="EMBL" id="BGOW01000014">
    <property type="protein sequence ID" value="GBL45659.1"/>
    <property type="molecule type" value="Genomic_DNA"/>
</dbReference>
<dbReference type="PROSITE" id="PS00194">
    <property type="entry name" value="THIOREDOXIN_1"/>
    <property type="match status" value="1"/>
</dbReference>
<comment type="caution">
    <text evidence="5">The sequence shown here is derived from an EMBL/GenBank/DDBJ whole genome shotgun (WGS) entry which is preliminary data.</text>
</comment>
<evidence type="ECO:0000256" key="3">
    <source>
        <dbReference type="ARBA" id="ARBA00023284"/>
    </source>
</evidence>
<dbReference type="InterPro" id="IPR013766">
    <property type="entry name" value="Thioredoxin_domain"/>
</dbReference>
<gene>
    <name evidence="5" type="ORF">SFMTTN_1469</name>
</gene>
<keyword evidence="6" id="KW-1185">Reference proteome</keyword>
<evidence type="ECO:0000256" key="1">
    <source>
        <dbReference type="ARBA" id="ARBA00004196"/>
    </source>
</evidence>
<keyword evidence="2" id="KW-0201">Cytochrome c-type biogenesis</keyword>
<dbReference type="GO" id="GO:0015036">
    <property type="term" value="F:disulfide oxidoreductase activity"/>
    <property type="evidence" value="ECO:0007669"/>
    <property type="project" value="UniProtKB-ARBA"/>
</dbReference>
<proteinExistence type="predicted"/>
<evidence type="ECO:0000313" key="6">
    <source>
        <dbReference type="Proteomes" id="UP000286806"/>
    </source>
</evidence>
<organism evidence="5 6">
    <name type="scientific">Sulfuriferula multivorans</name>
    <dbReference type="NCBI Taxonomy" id="1559896"/>
    <lineage>
        <taxon>Bacteria</taxon>
        <taxon>Pseudomonadati</taxon>
        <taxon>Pseudomonadota</taxon>
        <taxon>Betaproteobacteria</taxon>
        <taxon>Nitrosomonadales</taxon>
        <taxon>Sulfuricellaceae</taxon>
        <taxon>Sulfuriferula</taxon>
    </lineage>
</organism>
<dbReference type="GO" id="GO:0017004">
    <property type="term" value="P:cytochrome complex assembly"/>
    <property type="evidence" value="ECO:0007669"/>
    <property type="project" value="UniProtKB-KW"/>
</dbReference>
<accession>A0A401JDH3</accession>
<dbReference type="OrthoDB" id="9811352at2"/>
<dbReference type="InterPro" id="IPR036249">
    <property type="entry name" value="Thioredoxin-like_sf"/>
</dbReference>